<comment type="similarity">
    <text evidence="1">Belongs to the Glu/Leu/Phe/Val dehydrogenases family.</text>
</comment>
<dbReference type="GO" id="GO:0004352">
    <property type="term" value="F:glutamate dehydrogenase (NAD+) activity"/>
    <property type="evidence" value="ECO:0007669"/>
    <property type="project" value="TreeGrafter"/>
</dbReference>
<gene>
    <name evidence="4" type="ORF">EIN_284140</name>
</gene>
<dbReference type="SUPFAM" id="SSF53223">
    <property type="entry name" value="Aminoacid dehydrogenase-like, N-terminal domain"/>
    <property type="match status" value="1"/>
</dbReference>
<dbReference type="KEGG" id="eiv:EIN_284140"/>
<evidence type="ECO:0000313" key="4">
    <source>
        <dbReference type="EMBL" id="ELP84858.1"/>
    </source>
</evidence>
<sequence length="950" mass="108341">MSQSTDQTPLTVDITQTNYMPWLEHNFPCDCIIFTNKEVNKVVESLLGYSKFFEDFVFLSFKKFAVVISKDLPNSDETILKHYGHKGIMEYESTLSRDILPGRCHRIRVSYISFEEDNGGIKRLEKCIKLREQAKLCDEVQHTMTHESGCHWCLSFAWKNVDLEYFMYKIAYICRLRDIGIYKTQFGMSGILTTQALLYGKLELMGENLNDSNLRNNFINEFSGLRNISIDDQISLKLVDNKIISNNKAMVVRTLVTLVSQLLGEVDETKYNEESITEALTFHPNLTKEITKAFEVKFKPSSQRVGEFCAMVEDLENQCDLIDTGRKTNDERRKTIIKSIIIALKSILKTNFYCNEKSSLGMRLDPKILEQIPGLQKTGVYTTLPVGIFYIKGYNFFGFHVRFRDLARGGLRTVITRDSDQAKYERKGIFKECYNLALTQQMKNKDIPEGGSKGVIYLAPTQAKTESEIVFEKVKIERRYTTAEVDKYITEKETEYLYQTQRSYVKTLLSLIVMKDDAISEKNIVDYYGRPEPIYLGPDENLHDKMIEWIAQESVRQQYFAGAAFISGKKAGINHKKYGVTSLGVYQYLLEGLKAIGLENKNYTLKMTGGPDGDVGGNLLKLLEKYQKGRVKVNVIVDGTGCLYDPLGVDLEVMNTLFKVVQGITAYPPDKLNEGGYIVQIQTTRVKNEVSRETLRIKKDRGTVVEEYIPSNEAIRIYTTLAHKTVSDVFIPCGGRPRTLRVDNVKDFFIEDVPTAKLIIEGANLYETEDARQVLEKSGVLIFKDSSANKCGVISSSFEILAGLVLTDEEFFEIKDQYAKEILLKLEELARKEARCMIEYKVHHPDTLMSEISILVSQKINKMTDRIYGALEPLDLFSIKNTLLLNVVVEYLPPTLKGHYLELTLRKLNQQHMKAIIATSIACELVYGRGLDWKISVLDIIPTLLAQKSN</sequence>
<evidence type="ECO:0000256" key="2">
    <source>
        <dbReference type="ARBA" id="ARBA00023002"/>
    </source>
</evidence>
<dbReference type="RefSeq" id="XP_004184204.1">
    <property type="nucleotide sequence ID" value="XM_004184156.1"/>
</dbReference>
<dbReference type="InterPro" id="IPR006096">
    <property type="entry name" value="Glu/Leu/Phe/Val/Trp_DH_C"/>
</dbReference>
<dbReference type="PANTHER" id="PTHR11606:SF39">
    <property type="entry name" value="GLUTAMATE_PHENYLALANINE_LEUCINE_VALINE_L-TRYPTOPHAN DEHYDROGENASE C-TERMINAL DOMAIN-CONTAINING PROTEIN"/>
    <property type="match status" value="1"/>
</dbReference>
<dbReference type="GO" id="GO:0006538">
    <property type="term" value="P:L-glutamate catabolic process"/>
    <property type="evidence" value="ECO:0007669"/>
    <property type="project" value="TreeGrafter"/>
</dbReference>
<reference evidence="4 5" key="1">
    <citation type="submission" date="2012-10" db="EMBL/GenBank/DDBJ databases">
        <authorList>
            <person name="Zafar N."/>
            <person name="Inman J."/>
            <person name="Hall N."/>
            <person name="Lorenzi H."/>
            <person name="Caler E."/>
        </authorList>
    </citation>
    <scope>NUCLEOTIDE SEQUENCE [LARGE SCALE GENOMIC DNA]</scope>
    <source>
        <strain evidence="4 5">IP1</strain>
    </source>
</reference>
<dbReference type="Pfam" id="PF00208">
    <property type="entry name" value="ELFV_dehydrog"/>
    <property type="match status" value="1"/>
</dbReference>
<proteinExistence type="inferred from homology"/>
<dbReference type="GeneID" id="14883856"/>
<dbReference type="InterPro" id="IPR036291">
    <property type="entry name" value="NAD(P)-bd_dom_sf"/>
</dbReference>
<dbReference type="SUPFAM" id="SSF51735">
    <property type="entry name" value="NAD(P)-binding Rossmann-fold domains"/>
    <property type="match status" value="1"/>
</dbReference>
<dbReference type="VEuPathDB" id="AmoebaDB:EIN_284140"/>
<evidence type="ECO:0000259" key="3">
    <source>
        <dbReference type="SMART" id="SM00839"/>
    </source>
</evidence>
<dbReference type="SMART" id="SM00839">
    <property type="entry name" value="ELFV_dehydrog"/>
    <property type="match status" value="1"/>
</dbReference>
<protein>
    <submittedName>
        <fullName evidence="4">Glutamate dehydrogenase, putative</fullName>
    </submittedName>
</protein>
<keyword evidence="5" id="KW-1185">Reference proteome</keyword>
<dbReference type="OrthoDB" id="184415at2759"/>
<dbReference type="InterPro" id="IPR046346">
    <property type="entry name" value="Aminoacid_DH-like_N_sf"/>
</dbReference>
<dbReference type="GO" id="GO:0005739">
    <property type="term" value="C:mitochondrion"/>
    <property type="evidence" value="ECO:0007669"/>
    <property type="project" value="TreeGrafter"/>
</dbReference>
<evidence type="ECO:0000256" key="1">
    <source>
        <dbReference type="ARBA" id="ARBA00006382"/>
    </source>
</evidence>
<feature type="domain" description="Glutamate/phenylalanine/leucine/valine/L-tryptophan dehydrogenase C-terminal" evidence="3">
    <location>
        <begin position="572"/>
        <end position="869"/>
    </location>
</feature>
<organism evidence="4 5">
    <name type="scientific">Entamoeba invadens IP1</name>
    <dbReference type="NCBI Taxonomy" id="370355"/>
    <lineage>
        <taxon>Eukaryota</taxon>
        <taxon>Amoebozoa</taxon>
        <taxon>Evosea</taxon>
        <taxon>Archamoebae</taxon>
        <taxon>Mastigamoebida</taxon>
        <taxon>Entamoebidae</taxon>
        <taxon>Entamoeba</taxon>
    </lineage>
</organism>
<name>L7FLX6_ENTIV</name>
<keyword evidence="2" id="KW-0560">Oxidoreductase</keyword>
<evidence type="ECO:0000313" key="5">
    <source>
        <dbReference type="Proteomes" id="UP000014680"/>
    </source>
</evidence>
<accession>L7FLX6</accession>
<dbReference type="Gene3D" id="3.40.50.720">
    <property type="entry name" value="NAD(P)-binding Rossmann-like Domain"/>
    <property type="match status" value="1"/>
</dbReference>
<dbReference type="PANTHER" id="PTHR11606">
    <property type="entry name" value="GLUTAMATE DEHYDROGENASE"/>
    <property type="match status" value="1"/>
</dbReference>
<dbReference type="Proteomes" id="UP000014680">
    <property type="component" value="Unassembled WGS sequence"/>
</dbReference>
<dbReference type="EMBL" id="KB207106">
    <property type="protein sequence ID" value="ELP84858.1"/>
    <property type="molecule type" value="Genomic_DNA"/>
</dbReference>
<dbReference type="AlphaFoldDB" id="L7FLX6"/>